<dbReference type="Proteomes" id="UP000324222">
    <property type="component" value="Unassembled WGS sequence"/>
</dbReference>
<feature type="transmembrane region" description="Helical" evidence="2">
    <location>
        <begin position="147"/>
        <end position="165"/>
    </location>
</feature>
<evidence type="ECO:0000256" key="2">
    <source>
        <dbReference type="SAM" id="Phobius"/>
    </source>
</evidence>
<feature type="region of interest" description="Disordered" evidence="1">
    <location>
        <begin position="53"/>
        <end position="81"/>
    </location>
</feature>
<organism evidence="3 4">
    <name type="scientific">Portunus trituberculatus</name>
    <name type="common">Swimming crab</name>
    <name type="synonym">Neptunus trituberculatus</name>
    <dbReference type="NCBI Taxonomy" id="210409"/>
    <lineage>
        <taxon>Eukaryota</taxon>
        <taxon>Metazoa</taxon>
        <taxon>Ecdysozoa</taxon>
        <taxon>Arthropoda</taxon>
        <taxon>Crustacea</taxon>
        <taxon>Multicrustacea</taxon>
        <taxon>Malacostraca</taxon>
        <taxon>Eumalacostraca</taxon>
        <taxon>Eucarida</taxon>
        <taxon>Decapoda</taxon>
        <taxon>Pleocyemata</taxon>
        <taxon>Brachyura</taxon>
        <taxon>Eubrachyura</taxon>
        <taxon>Portunoidea</taxon>
        <taxon>Portunidae</taxon>
        <taxon>Portuninae</taxon>
        <taxon>Portunus</taxon>
    </lineage>
</organism>
<keyword evidence="4" id="KW-1185">Reference proteome</keyword>
<sequence length="177" mass="19633">MQGLPSPNVTLLYLLRFLPPTCSPLHLSTFSPLLSPLTSSPLHFPHHVPTPVPPHHVLPTTSHPLRSPPTSSSLHPSTFSSLRPPHTSSPLHFPHHVPHQFFPTMFSPPLPPHQSHPLRPPYHVLPFLAAGQQRHGVTRLRDTTSPAACYFLTVLFLVYLTFFSLEPLTSGTSQGSW</sequence>
<keyword evidence="2" id="KW-1133">Transmembrane helix</keyword>
<evidence type="ECO:0000313" key="4">
    <source>
        <dbReference type="Proteomes" id="UP000324222"/>
    </source>
</evidence>
<proteinExistence type="predicted"/>
<evidence type="ECO:0000256" key="1">
    <source>
        <dbReference type="SAM" id="MobiDB-lite"/>
    </source>
</evidence>
<protein>
    <submittedName>
        <fullName evidence="3">Uncharacterized protein</fullName>
    </submittedName>
</protein>
<evidence type="ECO:0000313" key="3">
    <source>
        <dbReference type="EMBL" id="MPC62324.1"/>
    </source>
</evidence>
<keyword evidence="2" id="KW-0472">Membrane</keyword>
<name>A0A5B7H0G2_PORTR</name>
<dbReference type="EMBL" id="VSRR010019540">
    <property type="protein sequence ID" value="MPC62324.1"/>
    <property type="molecule type" value="Genomic_DNA"/>
</dbReference>
<gene>
    <name evidence="3" type="ORF">E2C01_056408</name>
</gene>
<dbReference type="AlphaFoldDB" id="A0A5B7H0G2"/>
<accession>A0A5B7H0G2</accession>
<keyword evidence="2" id="KW-0812">Transmembrane</keyword>
<reference evidence="3 4" key="1">
    <citation type="submission" date="2019-05" db="EMBL/GenBank/DDBJ databases">
        <title>Another draft genome of Portunus trituberculatus and its Hox gene families provides insights of decapod evolution.</title>
        <authorList>
            <person name="Jeong J.-H."/>
            <person name="Song I."/>
            <person name="Kim S."/>
            <person name="Choi T."/>
            <person name="Kim D."/>
            <person name="Ryu S."/>
            <person name="Kim W."/>
        </authorList>
    </citation>
    <scope>NUCLEOTIDE SEQUENCE [LARGE SCALE GENOMIC DNA]</scope>
    <source>
        <tissue evidence="3">Muscle</tissue>
    </source>
</reference>
<comment type="caution">
    <text evidence="3">The sequence shown here is derived from an EMBL/GenBank/DDBJ whole genome shotgun (WGS) entry which is preliminary data.</text>
</comment>
<feature type="compositionally biased region" description="Low complexity" evidence="1">
    <location>
        <begin position="57"/>
        <end position="81"/>
    </location>
</feature>